<evidence type="ECO:0000313" key="2">
    <source>
        <dbReference type="EMBL" id="TXB97412.1"/>
    </source>
</evidence>
<dbReference type="Pfam" id="PF00651">
    <property type="entry name" value="BTB"/>
    <property type="match status" value="1"/>
</dbReference>
<dbReference type="SUPFAM" id="SSF54695">
    <property type="entry name" value="POZ domain"/>
    <property type="match status" value="1"/>
</dbReference>
<feature type="domain" description="BTB" evidence="1">
    <location>
        <begin position="18"/>
        <end position="99"/>
    </location>
</feature>
<reference evidence="2 3" key="1">
    <citation type="submission" date="2019-07" db="EMBL/GenBank/DDBJ databases">
        <title>The First High-Quality Draft Genome Sequence of the Causal Agent of the Current Panama Disease Epidemic.</title>
        <authorList>
            <person name="Warmington R.J."/>
            <person name="Kay W."/>
            <person name="Jeffries A."/>
            <person name="Bebber D."/>
            <person name="Moore K."/>
            <person name="Studholme D.J."/>
        </authorList>
    </citation>
    <scope>NUCLEOTIDE SEQUENCE [LARGE SCALE GENOMIC DNA]</scope>
    <source>
        <strain evidence="2 3">TR4</strain>
    </source>
</reference>
<protein>
    <recommendedName>
        <fullName evidence="1">BTB domain-containing protein</fullName>
    </recommendedName>
</protein>
<dbReference type="InterPro" id="IPR011333">
    <property type="entry name" value="SKP1/BTB/POZ_sf"/>
</dbReference>
<sequence length="245" mass="28189">MEDHRAWMKDLFHTGKYSDIDLISDTKLYKAHRSIVCSMSPVIDRSCEFNAAKIDRVEPQGNGSDHRTARASFNFGDADPEAVECLVQFLYLWDYEVVTAISSDAPDEDILREDDDYSPVTEKETTLEARLLILHAKVFTLAHMYDIPRLGELCIKKFKGVAQQQWKSSYFLDAAREAYTATPTDILEMRKAIVEIFYENRALLDESRVQAFLLEIPQLILDIALYMNKPPTPFFGDAGDRWTFR</sequence>
<dbReference type="Gene3D" id="3.30.710.10">
    <property type="entry name" value="Potassium Channel Kv1.1, Chain A"/>
    <property type="match status" value="1"/>
</dbReference>
<dbReference type="InterPro" id="IPR000210">
    <property type="entry name" value="BTB/POZ_dom"/>
</dbReference>
<evidence type="ECO:0000259" key="1">
    <source>
        <dbReference type="PROSITE" id="PS50097"/>
    </source>
</evidence>
<dbReference type="CDD" id="cd18186">
    <property type="entry name" value="BTB_POZ_ZBTB_KLHL-like"/>
    <property type="match status" value="1"/>
</dbReference>
<proteinExistence type="predicted"/>
<dbReference type="PANTHER" id="PTHR47843">
    <property type="entry name" value="BTB DOMAIN-CONTAINING PROTEIN-RELATED"/>
    <property type="match status" value="1"/>
</dbReference>
<accession>A0A5C6SFR3</accession>
<dbReference type="AlphaFoldDB" id="A0A5C6SFR3"/>
<comment type="caution">
    <text evidence="2">The sequence shown here is derived from an EMBL/GenBank/DDBJ whole genome shotgun (WGS) entry which is preliminary data.</text>
</comment>
<organism evidence="2 3">
    <name type="scientific">Fusarium oxysporum f. sp. cubense</name>
    <dbReference type="NCBI Taxonomy" id="61366"/>
    <lineage>
        <taxon>Eukaryota</taxon>
        <taxon>Fungi</taxon>
        <taxon>Dikarya</taxon>
        <taxon>Ascomycota</taxon>
        <taxon>Pezizomycotina</taxon>
        <taxon>Sordariomycetes</taxon>
        <taxon>Hypocreomycetidae</taxon>
        <taxon>Hypocreales</taxon>
        <taxon>Nectriaceae</taxon>
        <taxon>Fusarium</taxon>
        <taxon>Fusarium oxysporum species complex</taxon>
    </lineage>
</organism>
<dbReference type="Proteomes" id="UP000321331">
    <property type="component" value="Unassembled WGS sequence"/>
</dbReference>
<dbReference type="PROSITE" id="PS50097">
    <property type="entry name" value="BTB"/>
    <property type="match status" value="1"/>
</dbReference>
<evidence type="ECO:0000313" key="3">
    <source>
        <dbReference type="Proteomes" id="UP000321331"/>
    </source>
</evidence>
<gene>
    <name evidence="2" type="ORF">FocTR4_00012281</name>
</gene>
<dbReference type="EMBL" id="VMNF01000014">
    <property type="protein sequence ID" value="TXB97412.1"/>
    <property type="molecule type" value="Genomic_DNA"/>
</dbReference>
<name>A0A5C6SFR3_FUSOC</name>
<dbReference type="PANTHER" id="PTHR47843:SF5">
    <property type="entry name" value="BTB_POZ DOMAIN PROTEIN"/>
    <property type="match status" value="1"/>
</dbReference>